<dbReference type="AlphaFoldDB" id="O31311"/>
<dbReference type="Gene3D" id="2.60.40.10">
    <property type="entry name" value="Immunoglobulins"/>
    <property type="match status" value="1"/>
</dbReference>
<gene>
    <name evidence="1" type="primary">p26</name>
</gene>
<dbReference type="InterPro" id="IPR013783">
    <property type="entry name" value="Ig-like_fold"/>
</dbReference>
<dbReference type="SUPFAM" id="SSF81296">
    <property type="entry name" value="E set domains"/>
    <property type="match status" value="1"/>
</dbReference>
<accession>O31311</accession>
<reference evidence="1" key="1">
    <citation type="journal article" date="1998" name="Microbiology">
        <title>Oligopeptide permease in Borrelia burgdorferi: putative peptide-binding components encoded by both chromosomal and plasmid loci.</title>
        <authorList>
            <person name="Bono J.L."/>
            <person name="Tilly K."/>
            <person name="Stevenson B."/>
            <person name="Hogan D."/>
            <person name="Rosa P."/>
        </authorList>
    </citation>
    <scope>NUCLEOTIDE SEQUENCE</scope>
    <source>
        <strain evidence="1">B31</strain>
    </source>
</reference>
<proteinExistence type="predicted"/>
<organism evidence="1">
    <name type="scientific">Borreliella burgdorferi</name>
    <name type="common">Lyme disease spirochete</name>
    <name type="synonym">Borrelia burgdorferi</name>
    <dbReference type="NCBI Taxonomy" id="139"/>
    <lineage>
        <taxon>Bacteria</taxon>
        <taxon>Pseudomonadati</taxon>
        <taxon>Spirochaetota</taxon>
        <taxon>Spirochaetia</taxon>
        <taxon>Spirochaetales</taxon>
        <taxon>Borreliaceae</taxon>
        <taxon>Borreliella</taxon>
    </lineage>
</organism>
<name>O31311_BORBG</name>
<sequence length="219" mass="25915">MKERCLYLLVFVALCVNNLFSDDYLIYDFDLSLNEFLEVSTRKDNLEPMVDSNRILLFYPPKKEIRKIFAAFDFDQYSKKYLFKKNEHGVFFVKVNIPHGTSSIKYRLIVDGVWTNDEYNKNVVYNEDLIPFSKIEIAKEKSSYISLRNPIQSYDNNEIEIFYIGRPGQIVTIAGSFNNFNPFLNRLIEKETIREFILLSLKIYPRIEFIIILLILVTK</sequence>
<evidence type="ECO:0000313" key="1">
    <source>
        <dbReference type="EMBL" id="AAC46290.1"/>
    </source>
</evidence>
<dbReference type="InterPro" id="IPR014756">
    <property type="entry name" value="Ig_E-set"/>
</dbReference>
<dbReference type="EMBL" id="AF000366">
    <property type="protein sequence ID" value="AAC46290.1"/>
    <property type="molecule type" value="Genomic_DNA"/>
</dbReference>
<protein>
    <submittedName>
        <fullName evidence="1">p26</fullName>
    </submittedName>
</protein>